<feature type="compositionally biased region" description="Low complexity" evidence="1">
    <location>
        <begin position="14"/>
        <end position="24"/>
    </location>
</feature>
<reference evidence="2" key="2">
    <citation type="submission" date="2021-02" db="EMBL/GenBank/DDBJ databases">
        <authorList>
            <person name="Kimball J.A."/>
            <person name="Haas M.W."/>
            <person name="Macchietto M."/>
            <person name="Kono T."/>
            <person name="Duquette J."/>
            <person name="Shao M."/>
        </authorList>
    </citation>
    <scope>NUCLEOTIDE SEQUENCE</scope>
    <source>
        <tissue evidence="2">Fresh leaf tissue</tissue>
    </source>
</reference>
<evidence type="ECO:0000313" key="2">
    <source>
        <dbReference type="EMBL" id="KAG8087304.1"/>
    </source>
</evidence>
<comment type="caution">
    <text evidence="2">The sequence shown here is derived from an EMBL/GenBank/DDBJ whole genome shotgun (WGS) entry which is preliminary data.</text>
</comment>
<evidence type="ECO:0000313" key="3">
    <source>
        <dbReference type="Proteomes" id="UP000729402"/>
    </source>
</evidence>
<dbReference type="Proteomes" id="UP000729402">
    <property type="component" value="Unassembled WGS sequence"/>
</dbReference>
<keyword evidence="3" id="KW-1185">Reference proteome</keyword>
<feature type="region of interest" description="Disordered" evidence="1">
    <location>
        <begin position="1"/>
        <end position="26"/>
    </location>
</feature>
<gene>
    <name evidence="2" type="ORF">GUJ93_ZPchr0010g9233</name>
</gene>
<organism evidence="2 3">
    <name type="scientific">Zizania palustris</name>
    <name type="common">Northern wild rice</name>
    <dbReference type="NCBI Taxonomy" id="103762"/>
    <lineage>
        <taxon>Eukaryota</taxon>
        <taxon>Viridiplantae</taxon>
        <taxon>Streptophyta</taxon>
        <taxon>Embryophyta</taxon>
        <taxon>Tracheophyta</taxon>
        <taxon>Spermatophyta</taxon>
        <taxon>Magnoliopsida</taxon>
        <taxon>Liliopsida</taxon>
        <taxon>Poales</taxon>
        <taxon>Poaceae</taxon>
        <taxon>BOP clade</taxon>
        <taxon>Oryzoideae</taxon>
        <taxon>Oryzeae</taxon>
        <taxon>Zizaniinae</taxon>
        <taxon>Zizania</taxon>
    </lineage>
</organism>
<proteinExistence type="predicted"/>
<name>A0A8J5WD42_ZIZPA</name>
<dbReference type="AlphaFoldDB" id="A0A8J5WD42"/>
<protein>
    <submittedName>
        <fullName evidence="2">Uncharacterized protein</fullName>
    </submittedName>
</protein>
<sequence length="68" mass="7706">MEMERLPEFQCAAPPHHTTTVPTPHRGKRTLAYLPRRGHSLQLVSWSSAHGILARRRCGAGHELLWPT</sequence>
<accession>A0A8J5WD42</accession>
<evidence type="ECO:0000256" key="1">
    <source>
        <dbReference type="SAM" id="MobiDB-lite"/>
    </source>
</evidence>
<reference evidence="2" key="1">
    <citation type="journal article" date="2021" name="bioRxiv">
        <title>Whole Genome Assembly and Annotation of Northern Wild Rice, Zizania palustris L., Supports a Whole Genome Duplication in the Zizania Genus.</title>
        <authorList>
            <person name="Haas M."/>
            <person name="Kono T."/>
            <person name="Macchietto M."/>
            <person name="Millas R."/>
            <person name="McGilp L."/>
            <person name="Shao M."/>
            <person name="Duquette J."/>
            <person name="Hirsch C.N."/>
            <person name="Kimball J."/>
        </authorList>
    </citation>
    <scope>NUCLEOTIDE SEQUENCE</scope>
    <source>
        <tissue evidence="2">Fresh leaf tissue</tissue>
    </source>
</reference>
<dbReference type="EMBL" id="JAAALK010000082">
    <property type="protein sequence ID" value="KAG8087304.1"/>
    <property type="molecule type" value="Genomic_DNA"/>
</dbReference>